<keyword evidence="7" id="KW-1185">Reference proteome</keyword>
<dbReference type="GO" id="GO:0032259">
    <property type="term" value="P:methylation"/>
    <property type="evidence" value="ECO:0007669"/>
    <property type="project" value="UniProtKB-KW"/>
</dbReference>
<accession>A0A9P6VJS0</accession>
<dbReference type="EMBL" id="VNKQ01000009">
    <property type="protein sequence ID" value="KAG0648963.1"/>
    <property type="molecule type" value="Genomic_DNA"/>
</dbReference>
<dbReference type="PROSITE" id="PS51679">
    <property type="entry name" value="SAM_MT_C5"/>
    <property type="match status" value="1"/>
</dbReference>
<dbReference type="Proteomes" id="UP000785200">
    <property type="component" value="Unassembled WGS sequence"/>
</dbReference>
<evidence type="ECO:0000256" key="5">
    <source>
        <dbReference type="PROSITE-ProRule" id="PRU01016"/>
    </source>
</evidence>
<dbReference type="Gene3D" id="3.90.120.10">
    <property type="entry name" value="DNA Methylase, subunit A, domain 2"/>
    <property type="match status" value="1"/>
</dbReference>
<gene>
    <name evidence="6" type="ORF">D0Z07_4774</name>
</gene>
<evidence type="ECO:0000256" key="2">
    <source>
        <dbReference type="ARBA" id="ARBA00022603"/>
    </source>
</evidence>
<dbReference type="OrthoDB" id="414133at2759"/>
<feature type="active site" evidence="5">
    <location>
        <position position="391"/>
    </location>
</feature>
<dbReference type="PANTHER" id="PTHR10629:SF52">
    <property type="entry name" value="DNA (CYTOSINE-5)-METHYLTRANSFERASE 1"/>
    <property type="match status" value="1"/>
</dbReference>
<dbReference type="Pfam" id="PF00145">
    <property type="entry name" value="DNA_methylase"/>
    <property type="match status" value="1"/>
</dbReference>
<dbReference type="InterPro" id="IPR050390">
    <property type="entry name" value="C5-Methyltransferase"/>
</dbReference>
<dbReference type="Gene3D" id="3.40.50.150">
    <property type="entry name" value="Vaccinia Virus protein VP39"/>
    <property type="match status" value="1"/>
</dbReference>
<dbReference type="GO" id="GO:0044027">
    <property type="term" value="P:negative regulation of gene expression via chromosomal CpG island methylation"/>
    <property type="evidence" value="ECO:0007669"/>
    <property type="project" value="TreeGrafter"/>
</dbReference>
<evidence type="ECO:0000313" key="7">
    <source>
        <dbReference type="Proteomes" id="UP000785200"/>
    </source>
</evidence>
<keyword evidence="2 5" id="KW-0489">Methyltransferase</keyword>
<dbReference type="SUPFAM" id="SSF53335">
    <property type="entry name" value="S-adenosyl-L-methionine-dependent methyltransferases"/>
    <property type="match status" value="1"/>
</dbReference>
<dbReference type="GO" id="GO:0005634">
    <property type="term" value="C:nucleus"/>
    <property type="evidence" value="ECO:0007669"/>
    <property type="project" value="TreeGrafter"/>
</dbReference>
<keyword evidence="3 5" id="KW-0808">Transferase</keyword>
<dbReference type="AlphaFoldDB" id="A0A9P6VJS0"/>
<keyword evidence="4 5" id="KW-0949">S-adenosyl-L-methionine</keyword>
<comment type="caution">
    <text evidence="6">The sequence shown here is derived from an EMBL/GenBank/DDBJ whole genome shotgun (WGS) entry which is preliminary data.</text>
</comment>
<dbReference type="GO" id="GO:0003886">
    <property type="term" value="F:DNA (cytosine-5-)-methyltransferase activity"/>
    <property type="evidence" value="ECO:0007669"/>
    <property type="project" value="UniProtKB-EC"/>
</dbReference>
<evidence type="ECO:0000256" key="1">
    <source>
        <dbReference type="ARBA" id="ARBA00011975"/>
    </source>
</evidence>
<evidence type="ECO:0000313" key="6">
    <source>
        <dbReference type="EMBL" id="KAG0648963.1"/>
    </source>
</evidence>
<comment type="similarity">
    <text evidence="5">Belongs to the class I-like SAM-binding methyltransferase superfamily. C5-methyltransferase family.</text>
</comment>
<dbReference type="GO" id="GO:0003677">
    <property type="term" value="F:DNA binding"/>
    <property type="evidence" value="ECO:0007669"/>
    <property type="project" value="TreeGrafter"/>
</dbReference>
<dbReference type="InterPro" id="IPR029063">
    <property type="entry name" value="SAM-dependent_MTases_sf"/>
</dbReference>
<dbReference type="EC" id="2.1.1.37" evidence="1"/>
<organism evidence="6 7">
    <name type="scientific">Hyphodiscus hymeniophilus</name>
    <dbReference type="NCBI Taxonomy" id="353542"/>
    <lineage>
        <taxon>Eukaryota</taxon>
        <taxon>Fungi</taxon>
        <taxon>Dikarya</taxon>
        <taxon>Ascomycota</taxon>
        <taxon>Pezizomycotina</taxon>
        <taxon>Leotiomycetes</taxon>
        <taxon>Helotiales</taxon>
        <taxon>Hyphodiscaceae</taxon>
        <taxon>Hyphodiscus</taxon>
    </lineage>
</organism>
<evidence type="ECO:0000256" key="3">
    <source>
        <dbReference type="ARBA" id="ARBA00022679"/>
    </source>
</evidence>
<protein>
    <recommendedName>
        <fullName evidence="1">DNA (cytosine-5-)-methyltransferase</fullName>
        <ecNumber evidence="1">2.1.1.37</ecNumber>
    </recommendedName>
</protein>
<reference evidence="6" key="1">
    <citation type="submission" date="2019-07" db="EMBL/GenBank/DDBJ databases">
        <title>Hyphodiscus hymeniophilus genome sequencing and assembly.</title>
        <authorList>
            <person name="Kramer G."/>
            <person name="Nodwell J."/>
        </authorList>
    </citation>
    <scope>NUCLEOTIDE SEQUENCE</scope>
    <source>
        <strain evidence="6">ATCC 34498</strain>
    </source>
</reference>
<sequence>MSSDDDLEEDQPRIQQYEEQENEIIDVEAIEQKLEEEIFEERHPRPCQKSTGLAALRNGPIVLPFIELSTYEWNNSRLKAGKTVELRDGSFLKIKTVVQNVQSDALALRGWKLKRTTRLRKYHGIVLRNLNELIFTFQVDLDDPRHYLEQSVVEVALEDVLRIRKLVCTNYPFPKFRFDDELLHTDKPERIAKEKIKDTEVLVARYKITTKFANASARLENVKKANNYSRTQLETLDIGECTIGCVMPVSLQRDLWRGDTVIGGSGIKKMARSAGQAGQPRAYEYVDLSNDDDKAFEEKSKANLTNRPPQAAAKGVQIYTYGDTFTGGGGAMSGAVSAGLKPLFGTDFMPICCETLRINFPDVKVYELWAHEFSVLPGDFHVDILHLSPPCQVWSPVHTRPGKDDDMNFASLFAVEELIKKTRPRMITLEQTFGILHDRFRPAFNALIRMFVDSGYSVSWQVVKFTDFGLAQSRKRLVIVAAGPGETLPKFPAYTHSKNAEIGLKPWTSVRDVLSKVPRNATQHDIRAAASRPLASWHVWDDSSVVSCITTNGGDHNCHPSGKRSLTFRELAALQGFPHEYFFAGSCAKVIKRQIGNAVPPVIAKILFTSVRKHLERVDAAEQHRYRHH</sequence>
<name>A0A9P6VJS0_9HELO</name>
<evidence type="ECO:0000256" key="4">
    <source>
        <dbReference type="ARBA" id="ARBA00022691"/>
    </source>
</evidence>
<dbReference type="PANTHER" id="PTHR10629">
    <property type="entry name" value="CYTOSINE-SPECIFIC METHYLTRANSFERASE"/>
    <property type="match status" value="1"/>
</dbReference>
<proteinExistence type="inferred from homology"/>
<dbReference type="InterPro" id="IPR001525">
    <property type="entry name" value="C5_MeTfrase"/>
</dbReference>